<evidence type="ECO:0000313" key="2">
    <source>
        <dbReference type="Proteomes" id="UP000325313"/>
    </source>
</evidence>
<feature type="non-terminal residue" evidence="1">
    <location>
        <position position="1"/>
    </location>
</feature>
<comment type="caution">
    <text evidence="1">The sequence shown here is derived from an EMBL/GenBank/DDBJ whole genome shotgun (WGS) entry which is preliminary data.</text>
</comment>
<dbReference type="AlphaFoldDB" id="A0A5B0NRE1"/>
<reference evidence="1 2" key="1">
    <citation type="submission" date="2019-05" db="EMBL/GenBank/DDBJ databases">
        <title>Emergence of the Ug99 lineage of the wheat stem rust pathogen through somatic hybridization.</title>
        <authorList>
            <person name="Li F."/>
            <person name="Upadhyaya N.M."/>
            <person name="Sperschneider J."/>
            <person name="Matny O."/>
            <person name="Nguyen-Phuc H."/>
            <person name="Mago R."/>
            <person name="Raley C."/>
            <person name="Miller M.E."/>
            <person name="Silverstein K.A.T."/>
            <person name="Henningsen E."/>
            <person name="Hirsch C.D."/>
            <person name="Visser B."/>
            <person name="Pretorius Z.A."/>
            <person name="Steffenson B.J."/>
            <person name="Schwessinger B."/>
            <person name="Dodds P.N."/>
            <person name="Figueroa M."/>
        </authorList>
    </citation>
    <scope>NUCLEOTIDE SEQUENCE [LARGE SCALE GENOMIC DNA]</scope>
    <source>
        <strain evidence="1 2">Ug99</strain>
    </source>
</reference>
<organism evidence="1 2">
    <name type="scientific">Puccinia graminis f. sp. tritici</name>
    <dbReference type="NCBI Taxonomy" id="56615"/>
    <lineage>
        <taxon>Eukaryota</taxon>
        <taxon>Fungi</taxon>
        <taxon>Dikarya</taxon>
        <taxon>Basidiomycota</taxon>
        <taxon>Pucciniomycotina</taxon>
        <taxon>Pucciniomycetes</taxon>
        <taxon>Pucciniales</taxon>
        <taxon>Pucciniaceae</taxon>
        <taxon>Puccinia</taxon>
    </lineage>
</organism>
<name>A0A5B0NRE1_PUCGR</name>
<accession>A0A5B0NRE1</accession>
<protein>
    <submittedName>
        <fullName evidence="1">Uncharacterized protein</fullName>
    </submittedName>
</protein>
<dbReference type="EMBL" id="VDEP01000386">
    <property type="protein sequence ID" value="KAA1090398.1"/>
    <property type="molecule type" value="Genomic_DNA"/>
</dbReference>
<gene>
    <name evidence="1" type="ORF">PGTUg99_008686</name>
</gene>
<proteinExistence type="predicted"/>
<dbReference type="Proteomes" id="UP000325313">
    <property type="component" value="Unassembled WGS sequence"/>
</dbReference>
<sequence>DREDPDVSGDFTILPASLAATLRAYLFHFNRFLQSTAPNPGLSLVALTSTLALQIQLRTPTTISRPPFPRAGGHRNTVQLLQRAAGTPLSSETQQTWNRQGEKLSRLLTRMIDKR</sequence>
<evidence type="ECO:0000313" key="1">
    <source>
        <dbReference type="EMBL" id="KAA1090398.1"/>
    </source>
</evidence>